<keyword evidence="3" id="KW-0520">NAD</keyword>
<dbReference type="GO" id="GO:0004022">
    <property type="term" value="F:alcohol dehydrogenase (NAD+) activity"/>
    <property type="evidence" value="ECO:0007669"/>
    <property type="project" value="TreeGrafter"/>
</dbReference>
<dbReference type="InterPro" id="IPR001670">
    <property type="entry name" value="ADH_Fe/GldA"/>
</dbReference>
<dbReference type="PANTHER" id="PTHR11496:SF102">
    <property type="entry name" value="ALCOHOL DEHYDROGENASE 4"/>
    <property type="match status" value="1"/>
</dbReference>
<dbReference type="SUPFAM" id="SSF56796">
    <property type="entry name" value="Dehydroquinate synthase-like"/>
    <property type="match status" value="1"/>
</dbReference>
<dbReference type="AlphaFoldDB" id="A0A841HX51"/>
<dbReference type="InterPro" id="IPR034786">
    <property type="entry name" value="MAR"/>
</dbReference>
<feature type="domain" description="Fe-containing alcohol dehydrogenase-like C-terminal" evidence="5">
    <location>
        <begin position="167"/>
        <end position="346"/>
    </location>
</feature>
<dbReference type="InterPro" id="IPR039697">
    <property type="entry name" value="Alcohol_dehydrogenase_Fe"/>
</dbReference>
<dbReference type="EC" id="1.3.1.32" evidence="6"/>
<name>A0A841HX51_9GAMM</name>
<dbReference type="Gene3D" id="3.40.50.1970">
    <property type="match status" value="1"/>
</dbReference>
<evidence type="ECO:0000256" key="1">
    <source>
        <dbReference type="ARBA" id="ARBA00007358"/>
    </source>
</evidence>
<reference evidence="6 7" key="1">
    <citation type="submission" date="2020-08" db="EMBL/GenBank/DDBJ databases">
        <title>Genomic Encyclopedia of Type Strains, Phase IV (KMG-IV): sequencing the most valuable type-strain genomes for metagenomic binning, comparative biology and taxonomic classification.</title>
        <authorList>
            <person name="Goeker M."/>
        </authorList>
    </citation>
    <scope>NUCLEOTIDE SEQUENCE [LARGE SCALE GENOMIC DNA]</scope>
    <source>
        <strain evidence="6 7">DSM 26723</strain>
    </source>
</reference>
<protein>
    <submittedName>
        <fullName evidence="6">Maleylacetate reductase</fullName>
        <ecNumber evidence="6">1.3.1.32</ecNumber>
    </submittedName>
</protein>
<dbReference type="Pfam" id="PF25137">
    <property type="entry name" value="ADH_Fe_C"/>
    <property type="match status" value="1"/>
</dbReference>
<feature type="domain" description="Alcohol dehydrogenase iron-type/glycerol dehydrogenase GldA" evidence="4">
    <location>
        <begin position="12"/>
        <end position="152"/>
    </location>
</feature>
<evidence type="ECO:0000313" key="6">
    <source>
        <dbReference type="EMBL" id="MBB6096488.1"/>
    </source>
</evidence>
<comment type="caution">
    <text evidence="6">The sequence shown here is derived from an EMBL/GenBank/DDBJ whole genome shotgun (WGS) entry which is preliminary data.</text>
</comment>
<proteinExistence type="inferred from homology"/>
<keyword evidence="7" id="KW-1185">Reference proteome</keyword>
<dbReference type="CDD" id="cd08177">
    <property type="entry name" value="MAR"/>
    <property type="match status" value="1"/>
</dbReference>
<evidence type="ECO:0000256" key="2">
    <source>
        <dbReference type="ARBA" id="ARBA00023002"/>
    </source>
</evidence>
<dbReference type="Proteomes" id="UP000588068">
    <property type="component" value="Unassembled WGS sequence"/>
</dbReference>
<evidence type="ECO:0000259" key="5">
    <source>
        <dbReference type="Pfam" id="PF25137"/>
    </source>
</evidence>
<accession>A0A841HX51</accession>
<sequence length="355" mass="37154">MHPFVFEIARLRVISGRGSRTRITAEVEAIGCQRVLVIASPSHAGTAAQVHQLLGPRSVGVYDKVAQHVPTPFVEACTAVVRRDSVDGLIAIGGGSAIGLAKAIALESGLPFIAVPTTYSGSEMTAVWGITTDGVKKTGKDQRVLARSVIYDSELLTTLKARTAGPSGLNALAHLVEGLYAPNANPMMSTLGQEGARVIARSLPAVCANPGDLDAQDKMLYGSCLAGILLGSTGMSLHHKLCHTLGGSFNMPHAETHAVVLPYATAFNLVAAPDAQARLAASFGTSAVAQAIWELGAKVGAPRSLRDIGFKHEDLDRAAQIATSVPYPNPRPVTQAAIRQLLEDAFNGQSPESRS</sequence>
<gene>
    <name evidence="6" type="ORF">HNQ60_005410</name>
</gene>
<evidence type="ECO:0000259" key="4">
    <source>
        <dbReference type="Pfam" id="PF00465"/>
    </source>
</evidence>
<comment type="similarity">
    <text evidence="1">Belongs to the iron-containing alcohol dehydrogenase family.</text>
</comment>
<dbReference type="EMBL" id="JACHHZ010000008">
    <property type="protein sequence ID" value="MBB6096488.1"/>
    <property type="molecule type" value="Genomic_DNA"/>
</dbReference>
<dbReference type="PANTHER" id="PTHR11496">
    <property type="entry name" value="ALCOHOL DEHYDROGENASE"/>
    <property type="match status" value="1"/>
</dbReference>
<dbReference type="Gene3D" id="1.20.1090.10">
    <property type="entry name" value="Dehydroquinate synthase-like - alpha domain"/>
    <property type="match status" value="1"/>
</dbReference>
<evidence type="ECO:0000256" key="3">
    <source>
        <dbReference type="ARBA" id="ARBA00023027"/>
    </source>
</evidence>
<dbReference type="InterPro" id="IPR056798">
    <property type="entry name" value="ADH_Fe_C"/>
</dbReference>
<dbReference type="Pfam" id="PF00465">
    <property type="entry name" value="Fe-ADH"/>
    <property type="match status" value="1"/>
</dbReference>
<keyword evidence="2 6" id="KW-0560">Oxidoreductase</keyword>
<evidence type="ECO:0000313" key="7">
    <source>
        <dbReference type="Proteomes" id="UP000588068"/>
    </source>
</evidence>
<dbReference type="GO" id="GO:0018506">
    <property type="term" value="F:maleylacetate reductase activity"/>
    <property type="evidence" value="ECO:0007669"/>
    <property type="project" value="UniProtKB-EC"/>
</dbReference>
<dbReference type="GO" id="GO:0046872">
    <property type="term" value="F:metal ion binding"/>
    <property type="evidence" value="ECO:0007669"/>
    <property type="project" value="InterPro"/>
</dbReference>
<dbReference type="RefSeq" id="WP_184335879.1">
    <property type="nucleotide sequence ID" value="NZ_JACHHZ010000008.1"/>
</dbReference>
<organism evidence="6 7">
    <name type="scientific">Povalibacter uvarum</name>
    <dbReference type="NCBI Taxonomy" id="732238"/>
    <lineage>
        <taxon>Bacteria</taxon>
        <taxon>Pseudomonadati</taxon>
        <taxon>Pseudomonadota</taxon>
        <taxon>Gammaproteobacteria</taxon>
        <taxon>Steroidobacterales</taxon>
        <taxon>Steroidobacteraceae</taxon>
        <taxon>Povalibacter</taxon>
    </lineage>
</organism>